<reference evidence="1 2" key="1">
    <citation type="submission" date="2021-06" db="EMBL/GenBank/DDBJ databases">
        <title>Caerostris darwini draft genome.</title>
        <authorList>
            <person name="Kono N."/>
            <person name="Arakawa K."/>
        </authorList>
    </citation>
    <scope>NUCLEOTIDE SEQUENCE [LARGE SCALE GENOMIC DNA]</scope>
</reference>
<comment type="caution">
    <text evidence="1">The sequence shown here is derived from an EMBL/GenBank/DDBJ whole genome shotgun (WGS) entry which is preliminary data.</text>
</comment>
<gene>
    <name evidence="1" type="ORF">CDAR_417111</name>
</gene>
<evidence type="ECO:0000313" key="2">
    <source>
        <dbReference type="Proteomes" id="UP001054837"/>
    </source>
</evidence>
<accession>A0AAV4X4X9</accession>
<sequence length="113" mass="12080">MCLASRRGSSLLCEWKWRGGSSFVKRGVGKGGDGGGACYGWLKCSKKEGGGGGWRHGVGWKGKELSDGHGRFVDPPLQSKRPQRLEALPQLLTATDLKLQPGDSPALSGDYHI</sequence>
<proteinExistence type="predicted"/>
<dbReference type="Proteomes" id="UP001054837">
    <property type="component" value="Unassembled WGS sequence"/>
</dbReference>
<name>A0AAV4X4X9_9ARAC</name>
<organism evidence="1 2">
    <name type="scientific">Caerostris darwini</name>
    <dbReference type="NCBI Taxonomy" id="1538125"/>
    <lineage>
        <taxon>Eukaryota</taxon>
        <taxon>Metazoa</taxon>
        <taxon>Ecdysozoa</taxon>
        <taxon>Arthropoda</taxon>
        <taxon>Chelicerata</taxon>
        <taxon>Arachnida</taxon>
        <taxon>Araneae</taxon>
        <taxon>Araneomorphae</taxon>
        <taxon>Entelegynae</taxon>
        <taxon>Araneoidea</taxon>
        <taxon>Araneidae</taxon>
        <taxon>Caerostris</taxon>
    </lineage>
</organism>
<dbReference type="EMBL" id="BPLQ01015712">
    <property type="protein sequence ID" value="GIY90336.1"/>
    <property type="molecule type" value="Genomic_DNA"/>
</dbReference>
<keyword evidence="2" id="KW-1185">Reference proteome</keyword>
<dbReference type="AlphaFoldDB" id="A0AAV4X4X9"/>
<protein>
    <submittedName>
        <fullName evidence="1">Uncharacterized protein</fullName>
    </submittedName>
</protein>
<evidence type="ECO:0000313" key="1">
    <source>
        <dbReference type="EMBL" id="GIY90336.1"/>
    </source>
</evidence>